<dbReference type="AlphaFoldDB" id="A0A087T971"/>
<keyword evidence="2" id="KW-1185">Reference proteome</keyword>
<accession>A0A087T971</accession>
<protein>
    <submittedName>
        <fullName evidence="1">Uncharacterized protein</fullName>
    </submittedName>
</protein>
<sequence>MYVAGHDGDTFGMSSTQICIFHQSNKISFSTFLKSQKCFSCPVVILFSDVVADFSNKTAKWYLSY</sequence>
<organism evidence="1 2">
    <name type="scientific">Stegodyphus mimosarum</name>
    <name type="common">African social velvet spider</name>
    <dbReference type="NCBI Taxonomy" id="407821"/>
    <lineage>
        <taxon>Eukaryota</taxon>
        <taxon>Metazoa</taxon>
        <taxon>Ecdysozoa</taxon>
        <taxon>Arthropoda</taxon>
        <taxon>Chelicerata</taxon>
        <taxon>Arachnida</taxon>
        <taxon>Araneae</taxon>
        <taxon>Araneomorphae</taxon>
        <taxon>Entelegynae</taxon>
        <taxon>Eresoidea</taxon>
        <taxon>Eresidae</taxon>
        <taxon>Stegodyphus</taxon>
    </lineage>
</organism>
<dbReference type="EMBL" id="KK114069">
    <property type="protein sequence ID" value="KFM61660.1"/>
    <property type="molecule type" value="Genomic_DNA"/>
</dbReference>
<gene>
    <name evidence="1" type="ORF">X975_27158</name>
</gene>
<proteinExistence type="predicted"/>
<feature type="non-terminal residue" evidence="1">
    <location>
        <position position="65"/>
    </location>
</feature>
<name>A0A087T971_STEMI</name>
<evidence type="ECO:0000313" key="2">
    <source>
        <dbReference type="Proteomes" id="UP000054359"/>
    </source>
</evidence>
<dbReference type="Proteomes" id="UP000054359">
    <property type="component" value="Unassembled WGS sequence"/>
</dbReference>
<evidence type="ECO:0000313" key="1">
    <source>
        <dbReference type="EMBL" id="KFM61660.1"/>
    </source>
</evidence>
<reference evidence="1 2" key="1">
    <citation type="submission" date="2013-11" db="EMBL/GenBank/DDBJ databases">
        <title>Genome sequencing of Stegodyphus mimosarum.</title>
        <authorList>
            <person name="Bechsgaard J."/>
        </authorList>
    </citation>
    <scope>NUCLEOTIDE SEQUENCE [LARGE SCALE GENOMIC DNA]</scope>
</reference>